<dbReference type="CDD" id="cd06464">
    <property type="entry name" value="ACD_sHsps-like"/>
    <property type="match status" value="1"/>
</dbReference>
<dbReference type="EMBL" id="VOIH02000007">
    <property type="protein sequence ID" value="KAF3441169.1"/>
    <property type="molecule type" value="Genomic_DNA"/>
</dbReference>
<evidence type="ECO:0000256" key="4">
    <source>
        <dbReference type="PROSITE-ProRule" id="PRU00285"/>
    </source>
</evidence>
<dbReference type="Pfam" id="PF00011">
    <property type="entry name" value="HSP20"/>
    <property type="match status" value="1"/>
</dbReference>
<dbReference type="InterPro" id="IPR002068">
    <property type="entry name" value="A-crystallin/Hsp20_dom"/>
</dbReference>
<gene>
    <name evidence="9" type="ORF">FNV43_RR15081</name>
    <name evidence="10" type="ORF">FNV43_RR15165</name>
</gene>
<protein>
    <recommendedName>
        <fullName evidence="8">SHSP domain-containing protein</fullName>
    </recommendedName>
</protein>
<dbReference type="GO" id="GO:0034605">
    <property type="term" value="P:cellular response to heat"/>
    <property type="evidence" value="ECO:0007669"/>
    <property type="project" value="TreeGrafter"/>
</dbReference>
<accession>A0A8K0E873</accession>
<evidence type="ECO:0000256" key="7">
    <source>
        <dbReference type="SAM" id="Phobius"/>
    </source>
</evidence>
<organism evidence="9 11">
    <name type="scientific">Rhamnella rubrinervis</name>
    <dbReference type="NCBI Taxonomy" id="2594499"/>
    <lineage>
        <taxon>Eukaryota</taxon>
        <taxon>Viridiplantae</taxon>
        <taxon>Streptophyta</taxon>
        <taxon>Embryophyta</taxon>
        <taxon>Tracheophyta</taxon>
        <taxon>Spermatophyta</taxon>
        <taxon>Magnoliopsida</taxon>
        <taxon>eudicotyledons</taxon>
        <taxon>Gunneridae</taxon>
        <taxon>Pentapetalae</taxon>
        <taxon>rosids</taxon>
        <taxon>fabids</taxon>
        <taxon>Rosales</taxon>
        <taxon>Rhamnaceae</taxon>
        <taxon>rhamnoid group</taxon>
        <taxon>Rhamneae</taxon>
        <taxon>Rhamnella</taxon>
    </lineage>
</organism>
<proteinExistence type="inferred from homology"/>
<dbReference type="AlphaFoldDB" id="A0A8K0E873"/>
<evidence type="ECO:0000259" key="8">
    <source>
        <dbReference type="PROSITE" id="PS01031"/>
    </source>
</evidence>
<keyword evidence="2" id="KW-1003">Cell membrane</keyword>
<dbReference type="GO" id="GO:0006952">
    <property type="term" value="P:defense response"/>
    <property type="evidence" value="ECO:0007669"/>
    <property type="project" value="UniProtKB-KW"/>
</dbReference>
<dbReference type="PANTHER" id="PTHR43670">
    <property type="entry name" value="HEAT SHOCK PROTEIN 26"/>
    <property type="match status" value="1"/>
</dbReference>
<dbReference type="InterPro" id="IPR008978">
    <property type="entry name" value="HSP20-like_chaperone"/>
</dbReference>
<evidence type="ECO:0000256" key="5">
    <source>
        <dbReference type="RuleBase" id="RU003616"/>
    </source>
</evidence>
<feature type="domain" description="SHSP" evidence="8">
    <location>
        <begin position="11"/>
        <end position="115"/>
    </location>
</feature>
<keyword evidence="7" id="KW-1133">Transmembrane helix</keyword>
<evidence type="ECO:0000256" key="2">
    <source>
        <dbReference type="ARBA" id="ARBA00022475"/>
    </source>
</evidence>
<keyword evidence="3" id="KW-0611">Plant defense</keyword>
<comment type="caution">
    <text evidence="9">The sequence shown here is derived from an EMBL/GenBank/DDBJ whole genome shotgun (WGS) entry which is preliminary data.</text>
</comment>
<name>A0A8K0E873_9ROSA</name>
<dbReference type="SUPFAM" id="SSF49764">
    <property type="entry name" value="HSP20-like chaperones"/>
    <property type="match status" value="1"/>
</dbReference>
<keyword evidence="7" id="KW-0812">Transmembrane</keyword>
<feature type="compositionally biased region" description="Polar residues" evidence="6">
    <location>
        <begin position="127"/>
        <end position="137"/>
    </location>
</feature>
<comment type="subcellular location">
    <subcellularLocation>
        <location evidence="1">Cell membrane</location>
        <topology evidence="1">Single-pass membrane protein</topology>
    </subcellularLocation>
</comment>
<evidence type="ECO:0000256" key="1">
    <source>
        <dbReference type="ARBA" id="ARBA00004162"/>
    </source>
</evidence>
<reference evidence="9" key="1">
    <citation type="submission" date="2020-03" db="EMBL/GenBank/DDBJ databases">
        <title>A high-quality chromosome-level genome assembly of a woody plant with both climbing and erect habits, Rhamnella rubrinervis.</title>
        <authorList>
            <person name="Lu Z."/>
            <person name="Yang Y."/>
            <person name="Zhu X."/>
            <person name="Sun Y."/>
        </authorList>
    </citation>
    <scope>NUCLEOTIDE SEQUENCE</scope>
    <source>
        <strain evidence="9">BYM</strain>
        <tissue evidence="9">Leaf</tissue>
    </source>
</reference>
<comment type="similarity">
    <text evidence="4 5">Belongs to the small heat shock protein (HSP20) family.</text>
</comment>
<dbReference type="PANTHER" id="PTHR43670:SF118">
    <property type="entry name" value="HSP20_ALPHA CRYSTALLIN FAMILY PROTEIN"/>
    <property type="match status" value="1"/>
</dbReference>
<dbReference type="OrthoDB" id="1431247at2759"/>
<evidence type="ECO:0000256" key="6">
    <source>
        <dbReference type="SAM" id="MobiDB-lite"/>
    </source>
</evidence>
<keyword evidence="11" id="KW-1185">Reference proteome</keyword>
<evidence type="ECO:0000313" key="9">
    <source>
        <dbReference type="EMBL" id="KAF3441169.1"/>
    </source>
</evidence>
<evidence type="ECO:0000256" key="3">
    <source>
        <dbReference type="ARBA" id="ARBA00022821"/>
    </source>
</evidence>
<feature type="compositionally biased region" description="Polar residues" evidence="6">
    <location>
        <begin position="108"/>
        <end position="117"/>
    </location>
</feature>
<evidence type="ECO:0000313" key="11">
    <source>
        <dbReference type="Proteomes" id="UP000796880"/>
    </source>
</evidence>
<dbReference type="Proteomes" id="UP000796880">
    <property type="component" value="Unassembled WGS sequence"/>
</dbReference>
<dbReference type="EMBL" id="VOIH02000007">
    <property type="protein sequence ID" value="KAF3441252.1"/>
    <property type="molecule type" value="Genomic_DNA"/>
</dbReference>
<feature type="transmembrane region" description="Helical" evidence="7">
    <location>
        <begin position="151"/>
        <end position="172"/>
    </location>
</feature>
<feature type="region of interest" description="Disordered" evidence="6">
    <location>
        <begin position="108"/>
        <end position="137"/>
    </location>
</feature>
<sequence length="184" mass="21029">MAIRADEANLKRSYEDFEPFCRWKVNEEERQILEVNVQGFYKEQLRVHVKSCGILRISGEQPVDETKWRRFNKEIKLAKDCDSDKIHAKLTRSGFLVLTIPKKTSTSRAISMQADNDQQTEEKIQTEQDASSSSSGLRNAMLRLKPSREMTLNMVLVSAILVIVGVGSYVSWKYLTTAPPTDED</sequence>
<evidence type="ECO:0000313" key="10">
    <source>
        <dbReference type="EMBL" id="KAF3441252.1"/>
    </source>
</evidence>
<dbReference type="Gene3D" id="2.60.40.790">
    <property type="match status" value="1"/>
</dbReference>
<dbReference type="PROSITE" id="PS01031">
    <property type="entry name" value="SHSP"/>
    <property type="match status" value="1"/>
</dbReference>
<keyword evidence="7" id="KW-0472">Membrane</keyword>
<dbReference type="GO" id="GO:0005886">
    <property type="term" value="C:plasma membrane"/>
    <property type="evidence" value="ECO:0007669"/>
    <property type="project" value="UniProtKB-SubCell"/>
</dbReference>